<dbReference type="AlphaFoldDB" id="A0A6J4TIG8"/>
<gene>
    <name evidence="1" type="ORF">AVDCRST_MAG85-3100</name>
</gene>
<evidence type="ECO:0000313" key="1">
    <source>
        <dbReference type="EMBL" id="CAA9524377.1"/>
    </source>
</evidence>
<reference evidence="1" key="1">
    <citation type="submission" date="2020-02" db="EMBL/GenBank/DDBJ databases">
        <authorList>
            <person name="Meier V. D."/>
        </authorList>
    </citation>
    <scope>NUCLEOTIDE SEQUENCE</scope>
    <source>
        <strain evidence="1">AVDCRST_MAG85</strain>
    </source>
</reference>
<evidence type="ECO:0008006" key="2">
    <source>
        <dbReference type="Google" id="ProtNLM"/>
    </source>
</evidence>
<dbReference type="EMBL" id="CADCVT010000344">
    <property type="protein sequence ID" value="CAA9524377.1"/>
    <property type="molecule type" value="Genomic_DNA"/>
</dbReference>
<name>A0A6J4TIG8_9ACTN</name>
<accession>A0A6J4TIG8</accession>
<proteinExistence type="predicted"/>
<organism evidence="1">
    <name type="scientific">uncultured Solirubrobacteraceae bacterium</name>
    <dbReference type="NCBI Taxonomy" id="1162706"/>
    <lineage>
        <taxon>Bacteria</taxon>
        <taxon>Bacillati</taxon>
        <taxon>Actinomycetota</taxon>
        <taxon>Thermoleophilia</taxon>
        <taxon>Solirubrobacterales</taxon>
        <taxon>Solirubrobacteraceae</taxon>
        <taxon>environmental samples</taxon>
    </lineage>
</organism>
<sequence>MIAGLAGVAVMTAWQKLVEMPITGRAESYEPANLLMRVLPIAPKRGAAKRRLNNAAHFGVGLGWGAAHAAIARRRGLRGQRAVATVFVTLWPGDVATTVALGLNAPPWRWTRRDLAIDVADKLVLAQATGAVYDRLRGGPAGTA</sequence>
<protein>
    <recommendedName>
        <fullName evidence="2">DUF1440 domain-containing protein</fullName>
    </recommendedName>
</protein>